<keyword evidence="10" id="KW-1185">Reference proteome</keyword>
<sequence length="190" mass="22033">MKVIDTPIADLKIIEPKLFGDERGFFFESFRDSWFREHVSDVHFVQENHSRSKRGILRGLHYQSSQTQGKLVRVISGEVFDVAVDLRRESPTYGQWFGTYLCEENRRQLWIPAGFAHGFYVISESADCIYKCTDYYAPEFEKTIIWNDSELSIDWPKSKVSSSKADVIAPPILSEKDRAGLAFNSQEHWL</sequence>
<dbReference type="InterPro" id="IPR014710">
    <property type="entry name" value="RmlC-like_jellyroll"/>
</dbReference>
<comment type="caution">
    <text evidence="9">The sequence shown here is derived from an EMBL/GenBank/DDBJ whole genome shotgun (WGS) entry which is preliminary data.</text>
</comment>
<dbReference type="RefSeq" id="WP_126521031.1">
    <property type="nucleotide sequence ID" value="NZ_RXNU01000007.1"/>
</dbReference>
<evidence type="ECO:0000313" key="9">
    <source>
        <dbReference type="EMBL" id="RTR38256.1"/>
    </source>
</evidence>
<accession>A0A431WRR8</accession>
<feature type="binding site" evidence="6">
    <location>
        <position position="70"/>
    </location>
    <ligand>
        <name>substrate</name>
    </ligand>
</feature>
<keyword evidence="8 9" id="KW-0413">Isomerase</keyword>
<evidence type="ECO:0000256" key="8">
    <source>
        <dbReference type="RuleBase" id="RU364069"/>
    </source>
</evidence>
<feature type="binding site" evidence="6">
    <location>
        <position position="28"/>
    </location>
    <ligand>
        <name>substrate</name>
    </ligand>
</feature>
<dbReference type="EC" id="5.1.3.13" evidence="3 8"/>
<dbReference type="OrthoDB" id="9800680at2"/>
<dbReference type="PANTHER" id="PTHR21047">
    <property type="entry name" value="DTDP-6-DEOXY-D-GLUCOSE-3,5 EPIMERASE"/>
    <property type="match status" value="1"/>
</dbReference>
<feature type="site" description="Participates in a stacking interaction with the thymidine ring of dTDP-4-oxo-6-deoxyglucose" evidence="7">
    <location>
        <position position="136"/>
    </location>
</feature>
<dbReference type="GO" id="GO:0005829">
    <property type="term" value="C:cytosol"/>
    <property type="evidence" value="ECO:0007669"/>
    <property type="project" value="TreeGrafter"/>
</dbReference>
<comment type="pathway">
    <text evidence="8">Carbohydrate biosynthesis; dTDP-L-rhamnose biosynthesis.</text>
</comment>
<evidence type="ECO:0000256" key="4">
    <source>
        <dbReference type="ARBA" id="ARBA00019595"/>
    </source>
</evidence>
<evidence type="ECO:0000256" key="6">
    <source>
        <dbReference type="PIRSR" id="PIRSR600888-2"/>
    </source>
</evidence>
<dbReference type="InterPro" id="IPR000888">
    <property type="entry name" value="RmlC-like"/>
</dbReference>
<name>A0A431WRR8_9GAMM</name>
<dbReference type="GO" id="GO:0019305">
    <property type="term" value="P:dTDP-rhamnose biosynthetic process"/>
    <property type="evidence" value="ECO:0007669"/>
    <property type="project" value="UniProtKB-UniRule"/>
</dbReference>
<comment type="catalytic activity">
    <reaction evidence="1 8">
        <text>dTDP-4-dehydro-6-deoxy-alpha-D-glucose = dTDP-4-dehydro-beta-L-rhamnose</text>
        <dbReference type="Rhea" id="RHEA:16969"/>
        <dbReference type="ChEBI" id="CHEBI:57649"/>
        <dbReference type="ChEBI" id="CHEBI:62830"/>
        <dbReference type="EC" id="5.1.3.13"/>
    </reaction>
</comment>
<dbReference type="EMBL" id="RXNU01000007">
    <property type="protein sequence ID" value="RTR38256.1"/>
    <property type="molecule type" value="Genomic_DNA"/>
</dbReference>
<feature type="binding site" evidence="6">
    <location>
        <position position="58"/>
    </location>
    <ligand>
        <name>substrate</name>
    </ligand>
</feature>
<dbReference type="UniPathway" id="UPA00124"/>
<dbReference type="Gene3D" id="2.60.120.10">
    <property type="entry name" value="Jelly Rolls"/>
    <property type="match status" value="1"/>
</dbReference>
<evidence type="ECO:0000256" key="3">
    <source>
        <dbReference type="ARBA" id="ARBA00012098"/>
    </source>
</evidence>
<gene>
    <name evidence="9" type="primary">rfbC</name>
    <name evidence="9" type="ORF">EKG38_14965</name>
</gene>
<dbReference type="AlphaFoldDB" id="A0A431WRR8"/>
<proteinExistence type="inferred from homology"/>
<evidence type="ECO:0000256" key="2">
    <source>
        <dbReference type="ARBA" id="ARBA00001997"/>
    </source>
</evidence>
<evidence type="ECO:0000256" key="1">
    <source>
        <dbReference type="ARBA" id="ARBA00001298"/>
    </source>
</evidence>
<dbReference type="SUPFAM" id="SSF51182">
    <property type="entry name" value="RmlC-like cupins"/>
    <property type="match status" value="1"/>
</dbReference>
<dbReference type="InterPro" id="IPR011051">
    <property type="entry name" value="RmlC_Cupin_sf"/>
</dbReference>
<feature type="binding site" evidence="6">
    <location>
        <position position="141"/>
    </location>
    <ligand>
        <name>substrate</name>
    </ligand>
</feature>
<comment type="similarity">
    <text evidence="8">Belongs to the dTDP-4-dehydrorhamnose 3,5-epimerase family.</text>
</comment>
<feature type="binding site" evidence="6">
    <location>
        <position position="164"/>
    </location>
    <ligand>
        <name>substrate</name>
    </ligand>
</feature>
<dbReference type="Proteomes" id="UP000267448">
    <property type="component" value="Unassembled WGS sequence"/>
</dbReference>
<comment type="subunit">
    <text evidence="8">Homodimer.</text>
</comment>
<feature type="active site" description="Proton acceptor" evidence="5">
    <location>
        <position position="61"/>
    </location>
</feature>
<protein>
    <recommendedName>
        <fullName evidence="4 8">dTDP-4-dehydrorhamnose 3,5-epimerase</fullName>
        <ecNumber evidence="3 8">5.1.3.13</ecNumber>
    </recommendedName>
    <alternativeName>
        <fullName evidence="8">Thymidine diphospho-4-keto-rhamnose 3,5-epimerase</fullName>
    </alternativeName>
</protein>
<evidence type="ECO:0000313" key="10">
    <source>
        <dbReference type="Proteomes" id="UP000267448"/>
    </source>
</evidence>
<reference evidence="9 10" key="1">
    <citation type="submission" date="2018-12" db="EMBL/GenBank/DDBJ databases">
        <authorList>
            <person name="Yu L."/>
        </authorList>
    </citation>
    <scope>NUCLEOTIDE SEQUENCE [LARGE SCALE GENOMIC DNA]</scope>
    <source>
        <strain evidence="9 10">HAW-EB2</strain>
    </source>
</reference>
<dbReference type="Pfam" id="PF00908">
    <property type="entry name" value="dTDP_sugar_isom"/>
    <property type="match status" value="1"/>
</dbReference>
<dbReference type="GO" id="GO:0008830">
    <property type="term" value="F:dTDP-4-dehydrorhamnose 3,5-epimerase activity"/>
    <property type="evidence" value="ECO:0007669"/>
    <property type="project" value="UniProtKB-UniRule"/>
</dbReference>
<dbReference type="NCBIfam" id="TIGR01221">
    <property type="entry name" value="rmlC"/>
    <property type="match status" value="1"/>
</dbReference>
<comment type="function">
    <text evidence="2 8">Catalyzes the epimerization of the C3' and C5'positions of dTDP-6-deoxy-D-xylo-4-hexulose, forming dTDP-6-deoxy-L-lyxo-4-hexulose.</text>
</comment>
<organism evidence="9 10">
    <name type="scientific">Shewanella canadensis</name>
    <dbReference type="NCBI Taxonomy" id="271096"/>
    <lineage>
        <taxon>Bacteria</taxon>
        <taxon>Pseudomonadati</taxon>
        <taxon>Pseudomonadota</taxon>
        <taxon>Gammaproteobacteria</taxon>
        <taxon>Alteromonadales</taxon>
        <taxon>Shewanellaceae</taxon>
        <taxon>Shewanella</taxon>
    </lineage>
</organism>
<feature type="active site" description="Proton donor" evidence="5">
    <location>
        <position position="130"/>
    </location>
</feature>
<feature type="binding site" evidence="6">
    <location>
        <begin position="46"/>
        <end position="48"/>
    </location>
    <ligand>
        <name>substrate</name>
    </ligand>
</feature>
<evidence type="ECO:0000256" key="5">
    <source>
        <dbReference type="PIRSR" id="PIRSR600888-1"/>
    </source>
</evidence>
<feature type="binding site" evidence="6">
    <location>
        <position position="23"/>
    </location>
    <ligand>
        <name>substrate</name>
    </ligand>
</feature>
<evidence type="ECO:0000256" key="7">
    <source>
        <dbReference type="PIRSR" id="PIRSR600888-3"/>
    </source>
</evidence>
<dbReference type="CDD" id="cd00438">
    <property type="entry name" value="cupin_RmlC"/>
    <property type="match status" value="1"/>
</dbReference>
<dbReference type="PANTHER" id="PTHR21047:SF2">
    <property type="entry name" value="THYMIDINE DIPHOSPHO-4-KETO-RHAMNOSE 3,5-EPIMERASE"/>
    <property type="match status" value="1"/>
</dbReference>
<feature type="binding site" evidence="6">
    <location>
        <position position="117"/>
    </location>
    <ligand>
        <name>substrate</name>
    </ligand>
</feature>
<dbReference type="GO" id="GO:0000271">
    <property type="term" value="P:polysaccharide biosynthetic process"/>
    <property type="evidence" value="ECO:0007669"/>
    <property type="project" value="TreeGrafter"/>
</dbReference>